<protein>
    <recommendedName>
        <fullName evidence="3">PIG-L family deacetylase</fullName>
    </recommendedName>
</protein>
<name>A0A1Y1S3E8_9SPIO</name>
<dbReference type="Pfam" id="PF02585">
    <property type="entry name" value="PIG-L"/>
    <property type="match status" value="1"/>
</dbReference>
<dbReference type="Proteomes" id="UP000192343">
    <property type="component" value="Unassembled WGS sequence"/>
</dbReference>
<dbReference type="InterPro" id="IPR024078">
    <property type="entry name" value="LmbE-like_dom_sf"/>
</dbReference>
<gene>
    <name evidence="1" type="ORF">B4O97_02630</name>
</gene>
<reference evidence="1 2" key="1">
    <citation type="submission" date="2017-03" db="EMBL/GenBank/DDBJ databases">
        <title>Draft Genome sequence of Marispirochaeta sp. strain JC444.</title>
        <authorList>
            <person name="Shivani Y."/>
            <person name="Subhash Y."/>
            <person name="Sasikala C."/>
            <person name="Ramana C."/>
        </authorList>
    </citation>
    <scope>NUCLEOTIDE SEQUENCE [LARGE SCALE GENOMIC DNA]</scope>
    <source>
        <strain evidence="1 2">JC444</strain>
    </source>
</reference>
<evidence type="ECO:0008006" key="3">
    <source>
        <dbReference type="Google" id="ProtNLM"/>
    </source>
</evidence>
<evidence type="ECO:0000313" key="1">
    <source>
        <dbReference type="EMBL" id="ORC37912.1"/>
    </source>
</evidence>
<dbReference type="SUPFAM" id="SSF102588">
    <property type="entry name" value="LmbE-like"/>
    <property type="match status" value="1"/>
</dbReference>
<dbReference type="PANTHER" id="PTHR12993">
    <property type="entry name" value="N-ACETYLGLUCOSAMINYL-PHOSPHATIDYLINOSITOL DE-N-ACETYLASE-RELATED"/>
    <property type="match status" value="1"/>
</dbReference>
<evidence type="ECO:0000313" key="2">
    <source>
        <dbReference type="Proteomes" id="UP000192343"/>
    </source>
</evidence>
<dbReference type="EMBL" id="MWQY01000002">
    <property type="protein sequence ID" value="ORC37912.1"/>
    <property type="molecule type" value="Genomic_DNA"/>
</dbReference>
<keyword evidence="2" id="KW-1185">Reference proteome</keyword>
<dbReference type="Gene3D" id="3.40.50.10320">
    <property type="entry name" value="LmbE-like"/>
    <property type="match status" value="1"/>
</dbReference>
<dbReference type="PANTHER" id="PTHR12993:SF11">
    <property type="entry name" value="N-ACETYLGLUCOSAMINYL-PHOSPHATIDYLINOSITOL DE-N-ACETYLASE"/>
    <property type="match status" value="1"/>
</dbReference>
<dbReference type="GO" id="GO:0016811">
    <property type="term" value="F:hydrolase activity, acting on carbon-nitrogen (but not peptide) bonds, in linear amides"/>
    <property type="evidence" value="ECO:0007669"/>
    <property type="project" value="TreeGrafter"/>
</dbReference>
<dbReference type="AlphaFoldDB" id="A0A1Y1S3E8"/>
<organism evidence="1 2">
    <name type="scientific">Marispirochaeta aestuarii</name>
    <dbReference type="NCBI Taxonomy" id="1963862"/>
    <lineage>
        <taxon>Bacteria</taxon>
        <taxon>Pseudomonadati</taxon>
        <taxon>Spirochaetota</taxon>
        <taxon>Spirochaetia</taxon>
        <taxon>Spirochaetales</taxon>
        <taxon>Spirochaetaceae</taxon>
        <taxon>Marispirochaeta</taxon>
    </lineage>
</organism>
<dbReference type="InterPro" id="IPR003737">
    <property type="entry name" value="GlcNAc_PI_deacetylase-related"/>
</dbReference>
<accession>A0A1Y1S3E8</accession>
<dbReference type="STRING" id="1963862.B4O97_02630"/>
<sequence>MQLPKLFTTRSSAIMRRYLRIRLDAPDGVWHVVDLPVERFCCGFSHESDIDLRHFIAVPGKGPRYSDELCFAPEGGSLRVSSRRRILIAGVEGRSGRLSQGSFLRYGKLKISFTGFFEEHQEVLSGPGFPWKPAAAVVVLVLGISVGLSAFFANFHVPRETGTQPGVETAALLPETDDLSSLSGKEPGERADILFIHAHPDDESIDFGALMAHCDLKDLDTALVLFTDGESGIFQEGYAGPRGDLSTLRLAEVQRALGLLGNDWYLRLGLKNHPYNSISQEMSPREVMMIWGGEESLVSQIETLIRRFEPAVVVSPDGPSPAREHFEHEAVGLVVAEAVSRLRQEKLAFPLAHLVSVDPRQKEFYPDAAAFPRAGVTDIQRQALESHATQADASLFAVQMIEEYDHEYYQIKFWDLDQAPEDYFLP</sequence>
<proteinExistence type="predicted"/>
<comment type="caution">
    <text evidence="1">The sequence shown here is derived from an EMBL/GenBank/DDBJ whole genome shotgun (WGS) entry which is preliminary data.</text>
</comment>